<evidence type="ECO:0000313" key="1">
    <source>
        <dbReference type="EMBL" id="KAG4410483.1"/>
    </source>
</evidence>
<name>A0A8H7T136_9HELO</name>
<keyword evidence="2" id="KW-1185">Reference proteome</keyword>
<accession>A0A8H7T136</accession>
<sequence length="129" mass="14865">MLCTDILIELEKPLTITPPPDHSEYLSGVDCDQVKTEYHDFLASTVRFLHVVQERQMVWRWGADSAVYDGVGWLQGLWASRSKNSQNRSFIEQQMSMYAKTGCFGKSNEVLRRDVEVVEYLNDLLDLFG</sequence>
<organism evidence="1 2">
    <name type="scientific">Cadophora malorum</name>
    <dbReference type="NCBI Taxonomy" id="108018"/>
    <lineage>
        <taxon>Eukaryota</taxon>
        <taxon>Fungi</taxon>
        <taxon>Dikarya</taxon>
        <taxon>Ascomycota</taxon>
        <taxon>Pezizomycotina</taxon>
        <taxon>Leotiomycetes</taxon>
        <taxon>Helotiales</taxon>
        <taxon>Ploettnerulaceae</taxon>
        <taxon>Cadophora</taxon>
    </lineage>
</organism>
<proteinExistence type="predicted"/>
<dbReference type="OrthoDB" id="3543282at2759"/>
<dbReference type="EMBL" id="JAFJYH010000722">
    <property type="protein sequence ID" value="KAG4410483.1"/>
    <property type="molecule type" value="Genomic_DNA"/>
</dbReference>
<comment type="caution">
    <text evidence="1">The sequence shown here is derived from an EMBL/GenBank/DDBJ whole genome shotgun (WGS) entry which is preliminary data.</text>
</comment>
<evidence type="ECO:0000313" key="2">
    <source>
        <dbReference type="Proteomes" id="UP000664132"/>
    </source>
</evidence>
<gene>
    <name evidence="1" type="ORF">IFR04_016382</name>
</gene>
<reference evidence="1" key="1">
    <citation type="submission" date="2021-02" db="EMBL/GenBank/DDBJ databases">
        <title>Genome sequence Cadophora malorum strain M34.</title>
        <authorList>
            <person name="Stefanovic E."/>
            <person name="Vu D."/>
            <person name="Scully C."/>
            <person name="Dijksterhuis J."/>
            <person name="Roader J."/>
            <person name="Houbraken J."/>
        </authorList>
    </citation>
    <scope>NUCLEOTIDE SEQUENCE</scope>
    <source>
        <strain evidence="1">M34</strain>
    </source>
</reference>
<dbReference type="Proteomes" id="UP000664132">
    <property type="component" value="Unassembled WGS sequence"/>
</dbReference>
<dbReference type="AlphaFoldDB" id="A0A8H7T136"/>
<protein>
    <submittedName>
        <fullName evidence="1">Uncharacterized protein</fullName>
    </submittedName>
</protein>